<sequence length="157" mass="18024">MSEKERAWYQDGFVVLIVVVIIGYLAMAAFVRYAEYQEQQKPVAIPMLSGRIDYPFLSNPVWKVSAWHQCPAILRNGTLTVTVESDLLANGDARQYEVYSFESWSPNEDHAVEFEFPLHTFDPKQDIPISVTLSAKNAKSFVYRDAWLGKTWKSNQN</sequence>
<keyword evidence="1" id="KW-1133">Transmembrane helix</keyword>
<organism evidence="2 3">
    <name type="scientific">Rubinisphaera italica</name>
    <dbReference type="NCBI Taxonomy" id="2527969"/>
    <lineage>
        <taxon>Bacteria</taxon>
        <taxon>Pseudomonadati</taxon>
        <taxon>Planctomycetota</taxon>
        <taxon>Planctomycetia</taxon>
        <taxon>Planctomycetales</taxon>
        <taxon>Planctomycetaceae</taxon>
        <taxon>Rubinisphaera</taxon>
    </lineage>
</organism>
<dbReference type="RefSeq" id="WP_146506091.1">
    <property type="nucleotide sequence ID" value="NZ_SJPG01000001.1"/>
</dbReference>
<keyword evidence="3" id="KW-1185">Reference proteome</keyword>
<evidence type="ECO:0000313" key="2">
    <source>
        <dbReference type="EMBL" id="TWT64373.1"/>
    </source>
</evidence>
<dbReference type="OrthoDB" id="217086at2"/>
<reference evidence="2 3" key="1">
    <citation type="submission" date="2019-02" db="EMBL/GenBank/DDBJ databases">
        <title>Deep-cultivation of Planctomycetes and their phenomic and genomic characterization uncovers novel biology.</title>
        <authorList>
            <person name="Wiegand S."/>
            <person name="Jogler M."/>
            <person name="Boedeker C."/>
            <person name="Pinto D."/>
            <person name="Vollmers J."/>
            <person name="Rivas-Marin E."/>
            <person name="Kohn T."/>
            <person name="Peeters S.H."/>
            <person name="Heuer A."/>
            <person name="Rast P."/>
            <person name="Oberbeckmann S."/>
            <person name="Bunk B."/>
            <person name="Jeske O."/>
            <person name="Meyerdierks A."/>
            <person name="Storesund J.E."/>
            <person name="Kallscheuer N."/>
            <person name="Luecker S."/>
            <person name="Lage O.M."/>
            <person name="Pohl T."/>
            <person name="Merkel B.J."/>
            <person name="Hornburger P."/>
            <person name="Mueller R.-W."/>
            <person name="Bruemmer F."/>
            <person name="Labrenz M."/>
            <person name="Spormann A.M."/>
            <person name="Op Den Camp H."/>
            <person name="Overmann J."/>
            <person name="Amann R."/>
            <person name="Jetten M.S.M."/>
            <person name="Mascher T."/>
            <person name="Medema M.H."/>
            <person name="Devos D.P."/>
            <person name="Kaster A.-K."/>
            <person name="Ovreas L."/>
            <person name="Rohde M."/>
            <person name="Galperin M.Y."/>
            <person name="Jogler C."/>
        </authorList>
    </citation>
    <scope>NUCLEOTIDE SEQUENCE [LARGE SCALE GENOMIC DNA]</scope>
    <source>
        <strain evidence="2 3">Pan54</strain>
    </source>
</reference>
<feature type="transmembrane region" description="Helical" evidence="1">
    <location>
        <begin position="12"/>
        <end position="31"/>
    </location>
</feature>
<protein>
    <submittedName>
        <fullName evidence="2">Uncharacterized protein</fullName>
    </submittedName>
</protein>
<dbReference type="Proteomes" id="UP000316095">
    <property type="component" value="Unassembled WGS sequence"/>
</dbReference>
<evidence type="ECO:0000313" key="3">
    <source>
        <dbReference type="Proteomes" id="UP000316095"/>
    </source>
</evidence>
<keyword evidence="1" id="KW-0812">Transmembrane</keyword>
<gene>
    <name evidence="2" type="ORF">Pan54_51350</name>
</gene>
<dbReference type="EMBL" id="SJPG01000001">
    <property type="protein sequence ID" value="TWT64373.1"/>
    <property type="molecule type" value="Genomic_DNA"/>
</dbReference>
<name>A0A5C5XPP7_9PLAN</name>
<proteinExistence type="predicted"/>
<dbReference type="AlphaFoldDB" id="A0A5C5XPP7"/>
<evidence type="ECO:0000256" key="1">
    <source>
        <dbReference type="SAM" id="Phobius"/>
    </source>
</evidence>
<accession>A0A5C5XPP7</accession>
<keyword evidence="1" id="KW-0472">Membrane</keyword>
<comment type="caution">
    <text evidence="2">The sequence shown here is derived from an EMBL/GenBank/DDBJ whole genome shotgun (WGS) entry which is preliminary data.</text>
</comment>